<feature type="compositionally biased region" description="Acidic residues" evidence="1">
    <location>
        <begin position="532"/>
        <end position="542"/>
    </location>
</feature>
<feature type="compositionally biased region" description="Low complexity" evidence="1">
    <location>
        <begin position="160"/>
        <end position="189"/>
    </location>
</feature>
<comment type="caution">
    <text evidence="2">The sequence shown here is derived from an EMBL/GenBank/DDBJ whole genome shotgun (WGS) entry which is preliminary data.</text>
</comment>
<name>A0A8H5HHL0_9AGAR</name>
<evidence type="ECO:0000313" key="3">
    <source>
        <dbReference type="Proteomes" id="UP000565441"/>
    </source>
</evidence>
<dbReference type="Pfam" id="PF09462">
    <property type="entry name" value="Mus7"/>
    <property type="match status" value="1"/>
</dbReference>
<protein>
    <submittedName>
        <fullName evidence="2">Uncharacterized protein</fullName>
    </submittedName>
</protein>
<feature type="compositionally biased region" description="Basic and acidic residues" evidence="1">
    <location>
        <begin position="432"/>
        <end position="446"/>
    </location>
</feature>
<feature type="compositionally biased region" description="Basic and acidic residues" evidence="1">
    <location>
        <begin position="612"/>
        <end position="631"/>
    </location>
</feature>
<feature type="compositionally biased region" description="Basic and acidic residues" evidence="1">
    <location>
        <begin position="749"/>
        <end position="765"/>
    </location>
</feature>
<dbReference type="PANTHER" id="PTHR28122:SF1">
    <property type="entry name" value="E3 UBIQUITIN-PROTEIN LIGASE SUBSTRATE RECEPTOR MMS22"/>
    <property type="match status" value="1"/>
</dbReference>
<keyword evidence="3" id="KW-1185">Reference proteome</keyword>
<proteinExistence type="predicted"/>
<dbReference type="OrthoDB" id="2386201at2759"/>
<feature type="compositionally biased region" description="Basic and acidic residues" evidence="1">
    <location>
        <begin position="313"/>
        <end position="330"/>
    </location>
</feature>
<feature type="region of interest" description="Disordered" evidence="1">
    <location>
        <begin position="154"/>
        <end position="286"/>
    </location>
</feature>
<feature type="compositionally biased region" description="Polar residues" evidence="1">
    <location>
        <begin position="767"/>
        <end position="790"/>
    </location>
</feature>
<feature type="region of interest" description="Disordered" evidence="1">
    <location>
        <begin position="725"/>
        <end position="836"/>
    </location>
</feature>
<organism evidence="2 3">
    <name type="scientific">Tricholomella constricta</name>
    <dbReference type="NCBI Taxonomy" id="117010"/>
    <lineage>
        <taxon>Eukaryota</taxon>
        <taxon>Fungi</taxon>
        <taxon>Dikarya</taxon>
        <taxon>Basidiomycota</taxon>
        <taxon>Agaricomycotina</taxon>
        <taxon>Agaricomycetes</taxon>
        <taxon>Agaricomycetidae</taxon>
        <taxon>Agaricales</taxon>
        <taxon>Tricholomatineae</taxon>
        <taxon>Lyophyllaceae</taxon>
        <taxon>Tricholomella</taxon>
    </lineage>
</organism>
<dbReference type="InterPro" id="IPR019021">
    <property type="entry name" value="Mms22"/>
</dbReference>
<evidence type="ECO:0000256" key="1">
    <source>
        <dbReference type="SAM" id="MobiDB-lite"/>
    </source>
</evidence>
<accession>A0A8H5HHL0</accession>
<feature type="region of interest" description="Disordered" evidence="1">
    <location>
        <begin position="584"/>
        <end position="662"/>
    </location>
</feature>
<feature type="compositionally biased region" description="Polar residues" evidence="1">
    <location>
        <begin position="206"/>
        <end position="220"/>
    </location>
</feature>
<feature type="compositionally biased region" description="Basic and acidic residues" evidence="1">
    <location>
        <begin position="392"/>
        <end position="423"/>
    </location>
</feature>
<dbReference type="GO" id="GO:0000724">
    <property type="term" value="P:double-strand break repair via homologous recombination"/>
    <property type="evidence" value="ECO:0007669"/>
    <property type="project" value="TreeGrafter"/>
</dbReference>
<dbReference type="Proteomes" id="UP000565441">
    <property type="component" value="Unassembled WGS sequence"/>
</dbReference>
<dbReference type="GO" id="GO:0005634">
    <property type="term" value="C:nucleus"/>
    <property type="evidence" value="ECO:0007669"/>
    <property type="project" value="InterPro"/>
</dbReference>
<reference evidence="2 3" key="1">
    <citation type="journal article" date="2020" name="ISME J.">
        <title>Uncovering the hidden diversity of litter-decomposition mechanisms in mushroom-forming fungi.</title>
        <authorList>
            <person name="Floudas D."/>
            <person name="Bentzer J."/>
            <person name="Ahren D."/>
            <person name="Johansson T."/>
            <person name="Persson P."/>
            <person name="Tunlid A."/>
        </authorList>
    </citation>
    <scope>NUCLEOTIDE SEQUENCE [LARGE SCALE GENOMIC DNA]</scope>
    <source>
        <strain evidence="2 3">CBS 661.87</strain>
    </source>
</reference>
<dbReference type="PANTHER" id="PTHR28122">
    <property type="entry name" value="E3 UBIQUITIN-PROTEIN LIGASE SUBSTRATE RECEPTOR MMS22"/>
    <property type="match status" value="1"/>
</dbReference>
<dbReference type="GO" id="GO:0035361">
    <property type="term" value="C:Cul8-RING ubiquitin ligase complex"/>
    <property type="evidence" value="ECO:0007669"/>
    <property type="project" value="TreeGrafter"/>
</dbReference>
<feature type="compositionally biased region" description="Basic residues" evidence="1">
    <location>
        <begin position="816"/>
        <end position="832"/>
    </location>
</feature>
<feature type="compositionally biased region" description="Basic and acidic residues" evidence="1">
    <location>
        <begin position="652"/>
        <end position="662"/>
    </location>
</feature>
<sequence length="1859" mass="207972">MEKAVYVETSDSGEEELHYLTDPRTIFPTTPLVFLRDDTHSPWKRRKLHHRECSTSPAPATPLSSSCSVHVPPTSSSLCPEDFSGNTPTSSSLVNTPSHTGDVQLIWTDDLSQDPLNLLTQGDTKHHELDEDDMLDITSSPSLVSDLDCGAAHGLETRFPSSGSRSHSSPPHSEQPSASSPQPSCSSSPRTQAEILPSSHCEHQLQEPSEPSSDRSTSLLTPPPRSQNLPDLPAIIPPQDLSGSPNADRAVSVSDNEETDEQGVAGLHNADANNAANTLRRSERERTAYQLKPYTVDALTYEKLLEKHQDAIVKMKDFSSGRARYERYDPSDDDDAEQDDSGNERRRSQRKYLSSEGAIGVAVGARADSGDEQIQYTGILQGLPSTDEEEENRMRETAKEAKRAKLEKARKAKEATETREKMKVQQRSKPFPLKDLDANRPRTQEKRKSRSLSLAPDHPPFPRSPRRRRSDTPGQPVTPIRHASSPSAPTSSNDPADSHPPSPGQISDDFQPRHVDDADDESNGEGEPREDLDADVDSEDEGFSPKRNARLIKGYKSLKKLYPTSMLENLINGNFVSKKALNKLSASEHPDNEDDDNAQLLPGQSKTRRSNTIRENKDIKGDTESSDDDRASAAGSDPPRKVLSGRTPSDSDSGRARGDGYRRAEFMELTDSSGGSSSEDSVDDVTIQAHLASDTRNRNFTSGPSRREENLIDYMLSRTTVVRREPITKIRSTGGGTHRRGATSKSSKYKVDVTTRGVRGADHTRQTKLNFKSTSHIVGSRHNAPSSSRRAPTDVEDHQSDNDRDRVHPVPEFNASKKRSRKERARGRRARAKGQGQYTFASGDTRIVTGRSEAAMVTIYIEEDEEFHKAIVPLSQEWARPPSTRKVNPDHDKPMLERVLPRHHDRIVETTQHLPKPKPHSIRGDVNIPVLHSGLRFGDTTYIGKGWLHELVHIVSCPTTLRKPMAVTLQGIELEPTMDINSYLKSLNQIFHALFNIITNQPMTEGADEEYEWRPPQRAASQLLSWILSTATESDAKILRDAVQEQTSNFVSRIRDQSLKVNSISTFTLSICWFAVELSARLGLSLATPASNALDQSAALLVHCLLEFGFEQTMLPILNGAALDSSTVAQYAAELWVCLFHLADKQCDQGEASAKENHPFLSIVKKALEDRRDSAKSRDPTKSCLTTSEVTWRMIFSLCALTQFSVHGMTIEKSRLPACWDLVVCALKEIRLTADPVADCALSPSGLDKRDKYIGLITVRCFHLWSRWHWPLEDASALFSQLVEIFRSRKFAGLRHERPDYPSFMTRGQWGLLKEYEPRDTAFVLFLKLIVQAVGCDESNSNRSLSPRAKKLLSMAIPVGSLPFSKKTPTVVQDLSMLYNRLGAMVMGIYLDPTSHVSRIAHARKYVDFSDADETTRVAVIRGIMYLAIVLMHNELSLHGIKEWIEGIVTILVEEFKSSIRPEHVPMTAEEQIIQSRIHFSVQLLVGSVRQVFKAYQVKSEYPEPILLGAASLRLIPKGPLNLINAPRTSEEIRKMLQAFLDARKLALPPPERPRIVLAPESQESQYELSALDINVHDPAALAQFDVNVQAAAPPDFAAKEMAVRSCLNERFIWWACSTLTNRVQDPKSDIVHINRWLDCWLGIVDVARHGGDKASQPADDTIAYIDEPFSKTWAKYLTLVDQWQVPENRRPVRSCIMKKILKIDPMNYVIYKDEYIKILMTTLVSAHSTLEREFVALLLSIDGCQHPLLLGLFPDVVGVDDGSQYDPKDILRVIMRNLASLQQEDGSLETDCQKFIGFCIDMFQAMNNTRLTKDLTLPEARREYVGYCRSVVQIVQEHQGLREHSRLVSWMAWGRDLN</sequence>
<dbReference type="EMBL" id="JAACJP010000006">
    <property type="protein sequence ID" value="KAF5383686.1"/>
    <property type="molecule type" value="Genomic_DNA"/>
</dbReference>
<feature type="compositionally biased region" description="Basic and acidic residues" evidence="1">
    <location>
        <begin position="791"/>
        <end position="809"/>
    </location>
</feature>
<feature type="compositionally biased region" description="Acidic residues" evidence="1">
    <location>
        <begin position="331"/>
        <end position="341"/>
    </location>
</feature>
<gene>
    <name evidence="2" type="ORF">D9615_003648</name>
</gene>
<evidence type="ECO:0000313" key="2">
    <source>
        <dbReference type="EMBL" id="KAF5383686.1"/>
    </source>
</evidence>
<dbReference type="GO" id="GO:0031297">
    <property type="term" value="P:replication fork processing"/>
    <property type="evidence" value="ECO:0007669"/>
    <property type="project" value="InterPro"/>
</dbReference>
<feature type="compositionally biased region" description="Polar residues" evidence="1">
    <location>
        <begin position="484"/>
        <end position="495"/>
    </location>
</feature>
<feature type="region of interest" description="Disordered" evidence="1">
    <location>
        <begin position="313"/>
        <end position="550"/>
    </location>
</feature>